<protein>
    <submittedName>
        <fullName evidence="1">Uncharacterized protein</fullName>
    </submittedName>
</protein>
<dbReference type="EMBL" id="KN831955">
    <property type="protein sequence ID" value="KIO09078.1"/>
    <property type="molecule type" value="Genomic_DNA"/>
</dbReference>
<evidence type="ECO:0000313" key="2">
    <source>
        <dbReference type="Proteomes" id="UP000054217"/>
    </source>
</evidence>
<organism evidence="1 2">
    <name type="scientific">Pisolithus tinctorius Marx 270</name>
    <dbReference type="NCBI Taxonomy" id="870435"/>
    <lineage>
        <taxon>Eukaryota</taxon>
        <taxon>Fungi</taxon>
        <taxon>Dikarya</taxon>
        <taxon>Basidiomycota</taxon>
        <taxon>Agaricomycotina</taxon>
        <taxon>Agaricomycetes</taxon>
        <taxon>Agaricomycetidae</taxon>
        <taxon>Boletales</taxon>
        <taxon>Sclerodermatineae</taxon>
        <taxon>Pisolithaceae</taxon>
        <taxon>Pisolithus</taxon>
    </lineage>
</organism>
<dbReference type="AlphaFoldDB" id="A0A0C3JIY5"/>
<reference evidence="2" key="2">
    <citation type="submission" date="2015-01" db="EMBL/GenBank/DDBJ databases">
        <title>Evolutionary Origins and Diversification of the Mycorrhizal Mutualists.</title>
        <authorList>
            <consortium name="DOE Joint Genome Institute"/>
            <consortium name="Mycorrhizal Genomics Consortium"/>
            <person name="Kohler A."/>
            <person name="Kuo A."/>
            <person name="Nagy L.G."/>
            <person name="Floudas D."/>
            <person name="Copeland A."/>
            <person name="Barry K.W."/>
            <person name="Cichocki N."/>
            <person name="Veneault-Fourrey C."/>
            <person name="LaButti K."/>
            <person name="Lindquist E.A."/>
            <person name="Lipzen A."/>
            <person name="Lundell T."/>
            <person name="Morin E."/>
            <person name="Murat C."/>
            <person name="Riley R."/>
            <person name="Ohm R."/>
            <person name="Sun H."/>
            <person name="Tunlid A."/>
            <person name="Henrissat B."/>
            <person name="Grigoriev I.V."/>
            <person name="Hibbett D.S."/>
            <person name="Martin F."/>
        </authorList>
    </citation>
    <scope>NUCLEOTIDE SEQUENCE [LARGE SCALE GENOMIC DNA]</scope>
    <source>
        <strain evidence="2">Marx 270</strain>
    </source>
</reference>
<sequence length="108" mass="12494">VLKHIFTSLSSALPGSKVRNTHASNVKIHHMTHVEAYHITYAAVHAHFSICSQDKFIKFNGQFSFSEFYYQIIDFIINNEDKAWVEELFSHYNKYIRGSCGVHTDTKV</sequence>
<keyword evidence="2" id="KW-1185">Reference proteome</keyword>
<proteinExistence type="predicted"/>
<dbReference type="HOGENOM" id="CLU_035918_9_3_1"/>
<gene>
    <name evidence="1" type="ORF">M404DRAFT_132293</name>
</gene>
<dbReference type="Pfam" id="PF20414">
    <property type="entry name" value="DUF6698"/>
    <property type="match status" value="1"/>
</dbReference>
<dbReference type="OrthoDB" id="3220614at2759"/>
<dbReference type="InterPro" id="IPR046521">
    <property type="entry name" value="DUF6698"/>
</dbReference>
<dbReference type="Proteomes" id="UP000054217">
    <property type="component" value="Unassembled WGS sequence"/>
</dbReference>
<reference evidence="1 2" key="1">
    <citation type="submission" date="2014-04" db="EMBL/GenBank/DDBJ databases">
        <authorList>
            <consortium name="DOE Joint Genome Institute"/>
            <person name="Kuo A."/>
            <person name="Kohler A."/>
            <person name="Costa M.D."/>
            <person name="Nagy L.G."/>
            <person name="Floudas D."/>
            <person name="Copeland A."/>
            <person name="Barry K.W."/>
            <person name="Cichocki N."/>
            <person name="Veneault-Fourrey C."/>
            <person name="LaButti K."/>
            <person name="Lindquist E.A."/>
            <person name="Lipzen A."/>
            <person name="Lundell T."/>
            <person name="Morin E."/>
            <person name="Murat C."/>
            <person name="Sun H."/>
            <person name="Tunlid A."/>
            <person name="Henrissat B."/>
            <person name="Grigoriev I.V."/>
            <person name="Hibbett D.S."/>
            <person name="Martin F."/>
            <person name="Nordberg H.P."/>
            <person name="Cantor M.N."/>
            <person name="Hua S.X."/>
        </authorList>
    </citation>
    <scope>NUCLEOTIDE SEQUENCE [LARGE SCALE GENOMIC DNA]</scope>
    <source>
        <strain evidence="1 2">Marx 270</strain>
    </source>
</reference>
<evidence type="ECO:0000313" key="1">
    <source>
        <dbReference type="EMBL" id="KIO09078.1"/>
    </source>
</evidence>
<name>A0A0C3JIY5_PISTI</name>
<dbReference type="InParanoid" id="A0A0C3JIY5"/>
<accession>A0A0C3JIY5</accession>
<feature type="non-terminal residue" evidence="1">
    <location>
        <position position="1"/>
    </location>
</feature>